<dbReference type="Pfam" id="PF19424">
    <property type="entry name" value="UNC80"/>
    <property type="match status" value="2"/>
</dbReference>
<dbReference type="PANTHER" id="PTHR31781">
    <property type="entry name" value="UNC80"/>
    <property type="match status" value="1"/>
</dbReference>
<feature type="domain" description="Protein UNC80 central region" evidence="2">
    <location>
        <begin position="1243"/>
        <end position="1310"/>
    </location>
</feature>
<feature type="compositionally biased region" description="Low complexity" evidence="1">
    <location>
        <begin position="502"/>
        <end position="513"/>
    </location>
</feature>
<feature type="compositionally biased region" description="Polar residues" evidence="1">
    <location>
        <begin position="1119"/>
        <end position="1132"/>
    </location>
</feature>
<dbReference type="GO" id="GO:0030424">
    <property type="term" value="C:axon"/>
    <property type="evidence" value="ECO:0007669"/>
    <property type="project" value="TreeGrafter"/>
</dbReference>
<name>A0A5K3ERF1_MESCO</name>
<dbReference type="GO" id="GO:0055080">
    <property type="term" value="P:monoatomic cation homeostasis"/>
    <property type="evidence" value="ECO:0007669"/>
    <property type="project" value="TreeGrafter"/>
</dbReference>
<feature type="domain" description="Protein UNC80 central region" evidence="2">
    <location>
        <begin position="741"/>
        <end position="954"/>
    </location>
</feature>
<feature type="region of interest" description="Disordered" evidence="1">
    <location>
        <begin position="487"/>
        <end position="513"/>
    </location>
</feature>
<accession>A0A5K3ERF1</accession>
<sequence length="1470" mass="161724">ETTKAPKKLGVFELKDRFSRRGKTRLDAPSAVYSGSHNLLEEPAFSKPYSDESMFGESSSFLTVPAADSKQMDSASGGILRKSIKSPLSPKSSSDLIDLRDDRALAGNAKSQTSLNEARFFGSDVTMNPDEATDSQNSIDTASANWDPSAGFLLHRCHSDTNVSYYSVQQIDEVTGSNHYITRDGRINCETVLRGLYWICNLHNSLRICEYLLKNVFCLIDLCQLTWEKPKRRRKHKPSHYYRHTREESANPATGLNTAVNKRIHGRHNLYSRSKSMAVPGIHLSLNSTAGYAGKTSQARSRGSSVVTHNEVGSAEKLAKVNGGGRLLPFGRNRSRRQPFTDDGADRSADVSSDEENSTSRSFRMHQSRPTFHKSDRYLNVDCPALAQVRFQPRRLSLRQRSFQNRCVGEIPVCGSMRQLPNKLLVVEKRPQRRIRAVRSNMIDDKTPEQSRERRKRATINFSLIMEILVKIIRGLGCSHSHSNEWDGGSRRVATGAGHQGTASAAATSVSTPTTLRRHTHECLLRMFTLNQNLFYYFFSRLIAAAPITELMEFLHGLTSFCLDPVVMNPNRPGFSEKWSYHNSFGQSFTGEGTRGAEGVIIASLMGPLVRRFVRCRRELATQENISLFTEIRHFLTYLKAIHGNTFRRALLCALLCPIRTVTVKTQQPTSLCRPRALSGRNSLWPASASKRPSMIVTSGDLVDAGDTISGGQNKRMLLTQSTIGQTWKPSDQKPSKLVTERKLIDLLALKENLRDFTFLLECLEPGTLPEPQLAASFLDLNAPVLARACLLLECAYFVNRCNRGEWPSWMKMNFPMPMQQVEHNSQITAASQQHIAISISGPTGNSVSDAGDQKVAGARSTTQIQWAAGRLFHSWAEALGIRLMTFLEGCSSTEICLSRDFQSDEDFLDDATVNPNGDSCPYALLVMAVQLLNEITAFLRESHQHIARAQATATTGLSRSALEHFNQWDGGPTGSCLPGPCGRRSHAASSTGASNAATGALKSTKRRLSILMPLFTQYSVASEAKEKCNSVYIELSNVRSEDGDTNSRATDDYETIHPSSATGGHSSRQISFAINENDRQRCNSLQGSLSSLDVQSEAVEKPVRKSIPKSLTRKRQRSGSFRQSFQLSSLMNVPRTAKTESGLRRMSSRASTSGGECQGSGGRDSSQDDGSTAYANHGSRHIQLPNLRPDAPTIYGRRSDSGEGLGVGDFDGDVELNKRSPRRDRRRTSLGAGREPSRSSSSRTHIQAPVADVYSSNMPWMPAVIAFAKKTNFDCKHQPFCEPNCFDRQQQQLRSLVQAIRQVYSAPNESSFIRSVDELPEGRRVRRVVGEAKPPSATDSHPSNGGLSCQCSSDSFGGGVGGGWNEEEFAFSDEENGAAKEGEGGDELEEHFRFTPLLRGGGLGAADLANGFNVGGGGGGGVITDPELETSASILHRVFGGGDSLDKKNTLFSRTAKRKNLTVRIAVEP</sequence>
<evidence type="ECO:0000313" key="3">
    <source>
        <dbReference type="WBParaSite" id="MCU_002489-RC"/>
    </source>
</evidence>
<evidence type="ECO:0000259" key="2">
    <source>
        <dbReference type="Pfam" id="PF19424"/>
    </source>
</evidence>
<evidence type="ECO:0000256" key="1">
    <source>
        <dbReference type="SAM" id="MobiDB-lite"/>
    </source>
</evidence>
<protein>
    <submittedName>
        <fullName evidence="3">Ras-GAP domain-containing protein</fullName>
    </submittedName>
</protein>
<dbReference type="GO" id="GO:0005261">
    <property type="term" value="F:monoatomic cation channel activity"/>
    <property type="evidence" value="ECO:0007669"/>
    <property type="project" value="TreeGrafter"/>
</dbReference>
<dbReference type="WBParaSite" id="MCU_002489-RC">
    <property type="protein sequence ID" value="MCU_002489-RC"/>
    <property type="gene ID" value="MCU_002489"/>
</dbReference>
<dbReference type="GO" id="GO:0034703">
    <property type="term" value="C:cation channel complex"/>
    <property type="evidence" value="ECO:0007669"/>
    <property type="project" value="TreeGrafter"/>
</dbReference>
<dbReference type="InterPro" id="IPR045852">
    <property type="entry name" value="UNC80_central"/>
</dbReference>
<organism evidence="3">
    <name type="scientific">Mesocestoides corti</name>
    <name type="common">Flatworm</name>
    <dbReference type="NCBI Taxonomy" id="53468"/>
    <lineage>
        <taxon>Eukaryota</taxon>
        <taxon>Metazoa</taxon>
        <taxon>Spiralia</taxon>
        <taxon>Lophotrochozoa</taxon>
        <taxon>Platyhelminthes</taxon>
        <taxon>Cestoda</taxon>
        <taxon>Eucestoda</taxon>
        <taxon>Cyclophyllidea</taxon>
        <taxon>Mesocestoididae</taxon>
        <taxon>Mesocestoides</taxon>
    </lineage>
</organism>
<feature type="compositionally biased region" description="Basic residues" evidence="1">
    <location>
        <begin position="1220"/>
        <end position="1229"/>
    </location>
</feature>
<feature type="compositionally biased region" description="Basic residues" evidence="1">
    <location>
        <begin position="1105"/>
        <end position="1118"/>
    </location>
</feature>
<reference evidence="3" key="1">
    <citation type="submission" date="2019-11" db="UniProtKB">
        <authorList>
            <consortium name="WormBaseParasite"/>
        </authorList>
    </citation>
    <scope>IDENTIFICATION</scope>
</reference>
<proteinExistence type="predicted"/>
<dbReference type="PANTHER" id="PTHR31781:SF1">
    <property type="entry name" value="PROTEIN UNC-80 HOMOLOG"/>
    <property type="match status" value="1"/>
</dbReference>
<feature type="region of interest" description="Disordered" evidence="1">
    <location>
        <begin position="1094"/>
        <end position="1247"/>
    </location>
</feature>
<feature type="region of interest" description="Disordered" evidence="1">
    <location>
        <begin position="323"/>
        <end position="369"/>
    </location>
</feature>